<dbReference type="Gene3D" id="3.40.50.720">
    <property type="entry name" value="NAD(P)-binding Rossmann-like Domain"/>
    <property type="match status" value="1"/>
</dbReference>
<dbReference type="STRING" id="1577474.GA0111570_103373"/>
<keyword evidence="5" id="KW-1185">Reference proteome</keyword>
<dbReference type="GO" id="GO:0016616">
    <property type="term" value="F:oxidoreductase activity, acting on the CH-OH group of donors, NAD or NADP as acceptor"/>
    <property type="evidence" value="ECO:0007669"/>
    <property type="project" value="TreeGrafter"/>
</dbReference>
<dbReference type="PANTHER" id="PTHR42760">
    <property type="entry name" value="SHORT-CHAIN DEHYDROGENASES/REDUCTASES FAMILY MEMBER"/>
    <property type="match status" value="1"/>
</dbReference>
<dbReference type="InterPro" id="IPR002347">
    <property type="entry name" value="SDR_fam"/>
</dbReference>
<dbReference type="PRINTS" id="PR00081">
    <property type="entry name" value="GDHRDH"/>
</dbReference>
<dbReference type="PANTHER" id="PTHR42760:SF133">
    <property type="entry name" value="3-OXOACYL-[ACYL-CARRIER-PROTEIN] REDUCTASE"/>
    <property type="match status" value="1"/>
</dbReference>
<evidence type="ECO:0000256" key="1">
    <source>
        <dbReference type="ARBA" id="ARBA00006484"/>
    </source>
</evidence>
<dbReference type="InterPro" id="IPR036291">
    <property type="entry name" value="NAD(P)-bd_dom_sf"/>
</dbReference>
<dbReference type="PROSITE" id="PS00061">
    <property type="entry name" value="ADH_SHORT"/>
    <property type="match status" value="1"/>
</dbReference>
<dbReference type="Pfam" id="PF13561">
    <property type="entry name" value="adh_short_C2"/>
    <property type="match status" value="1"/>
</dbReference>
<dbReference type="InterPro" id="IPR020904">
    <property type="entry name" value="Sc_DH/Rdtase_CS"/>
</dbReference>
<evidence type="ECO:0000313" key="4">
    <source>
        <dbReference type="EMBL" id="SDB81960.1"/>
    </source>
</evidence>
<dbReference type="InterPro" id="IPR057326">
    <property type="entry name" value="KR_dom"/>
</dbReference>
<gene>
    <name evidence="4" type="ORF">GA0111570_103373</name>
</gene>
<accession>A0A1G6GJ48</accession>
<name>A0A1G6GJ48_9ACTN</name>
<organism evidence="4 5">
    <name type="scientific">Raineyella antarctica</name>
    <dbReference type="NCBI Taxonomy" id="1577474"/>
    <lineage>
        <taxon>Bacteria</taxon>
        <taxon>Bacillati</taxon>
        <taxon>Actinomycetota</taxon>
        <taxon>Actinomycetes</taxon>
        <taxon>Propionibacteriales</taxon>
        <taxon>Propionibacteriaceae</taxon>
        <taxon>Raineyella</taxon>
    </lineage>
</organism>
<evidence type="ECO:0000259" key="3">
    <source>
        <dbReference type="SMART" id="SM00822"/>
    </source>
</evidence>
<proteinExistence type="inferred from homology"/>
<dbReference type="RefSeq" id="WP_092608150.1">
    <property type="nucleotide sequence ID" value="NZ_FMYF01000003.1"/>
</dbReference>
<dbReference type="FunFam" id="3.40.50.720:FF:000173">
    <property type="entry name" value="3-oxoacyl-[acyl-carrier protein] reductase"/>
    <property type="match status" value="1"/>
</dbReference>
<comment type="similarity">
    <text evidence="1">Belongs to the short-chain dehydrogenases/reductases (SDR) family.</text>
</comment>
<sequence length="260" mass="26315">MTVPTPPSSPGSAPAPGIAVVTGAAGGMGAHISRRLHAEGHRVLLTDLDAAAAQRIAVELSPDGSTAEGLALDVADRAAFEAALSHVQERWGTPSILVNNAAMTQAADLMTLAAEDFNRVLTTNTGSVFFGCQVFGAAMADQGYGRIVNLASLAGQNGGTATGAHYAASKGAILTLTKVFARELASRGVTVNAISPGPHDLPIVHETVPADKLAGVVANIPVGRLGDPSYVADMVALLAAPNAGFVTGACWDVNGGLYVR</sequence>
<dbReference type="EMBL" id="FMYF01000003">
    <property type="protein sequence ID" value="SDB81960.1"/>
    <property type="molecule type" value="Genomic_DNA"/>
</dbReference>
<reference evidence="4 5" key="1">
    <citation type="submission" date="2016-06" db="EMBL/GenBank/DDBJ databases">
        <authorList>
            <person name="Olsen C.W."/>
            <person name="Carey S."/>
            <person name="Hinshaw L."/>
            <person name="Karasin A.I."/>
        </authorList>
    </citation>
    <scope>NUCLEOTIDE SEQUENCE [LARGE SCALE GENOMIC DNA]</scope>
    <source>
        <strain evidence="4 5">LZ-22</strain>
    </source>
</reference>
<feature type="domain" description="Ketoreductase" evidence="3">
    <location>
        <begin position="17"/>
        <end position="197"/>
    </location>
</feature>
<dbReference type="SUPFAM" id="SSF51735">
    <property type="entry name" value="NAD(P)-binding Rossmann-fold domains"/>
    <property type="match status" value="1"/>
</dbReference>
<evidence type="ECO:0000256" key="2">
    <source>
        <dbReference type="ARBA" id="ARBA00023002"/>
    </source>
</evidence>
<evidence type="ECO:0000313" key="5">
    <source>
        <dbReference type="Proteomes" id="UP000199086"/>
    </source>
</evidence>
<dbReference type="AlphaFoldDB" id="A0A1G6GJ48"/>
<keyword evidence="2" id="KW-0560">Oxidoreductase</keyword>
<dbReference type="SMART" id="SM00822">
    <property type="entry name" value="PKS_KR"/>
    <property type="match status" value="1"/>
</dbReference>
<dbReference type="Proteomes" id="UP000199086">
    <property type="component" value="Unassembled WGS sequence"/>
</dbReference>
<dbReference type="OrthoDB" id="7064009at2"/>
<protein>
    <submittedName>
        <fullName evidence="4">3-oxoacyl-[acyl-carrier protein] reductase</fullName>
    </submittedName>
</protein>
<dbReference type="PRINTS" id="PR00080">
    <property type="entry name" value="SDRFAMILY"/>
</dbReference>